<protein>
    <submittedName>
        <fullName evidence="2">Uncharacterized protein</fullName>
    </submittedName>
</protein>
<comment type="caution">
    <text evidence="2">The sequence shown here is derived from an EMBL/GenBank/DDBJ whole genome shotgun (WGS) entry which is preliminary data.</text>
</comment>
<proteinExistence type="predicted"/>
<reference evidence="2 3" key="1">
    <citation type="submission" date="2019-09" db="EMBL/GenBank/DDBJ databases">
        <title>Draft genome of the ectomycorrhizal ascomycete Sphaerosporella brunnea.</title>
        <authorList>
            <consortium name="DOE Joint Genome Institute"/>
            <person name="Benucci G.M."/>
            <person name="Marozzi G."/>
            <person name="Antonielli L."/>
            <person name="Sanchez S."/>
            <person name="Marco P."/>
            <person name="Wang X."/>
            <person name="Falini L.B."/>
            <person name="Barry K."/>
            <person name="Haridas S."/>
            <person name="Lipzen A."/>
            <person name="Labutti K."/>
            <person name="Grigoriev I.V."/>
            <person name="Murat C."/>
            <person name="Martin F."/>
            <person name="Albertini E."/>
            <person name="Donnini D."/>
            <person name="Bonito G."/>
        </authorList>
    </citation>
    <scope>NUCLEOTIDE SEQUENCE [LARGE SCALE GENOMIC DNA]</scope>
    <source>
        <strain evidence="2 3">Sb_GMNB300</strain>
    </source>
</reference>
<gene>
    <name evidence="2" type="ORF">FN846DRAFT_887426</name>
</gene>
<accession>A0A5J5F633</accession>
<dbReference type="InParanoid" id="A0A5J5F633"/>
<feature type="compositionally biased region" description="Basic and acidic residues" evidence="1">
    <location>
        <begin position="182"/>
        <end position="216"/>
    </location>
</feature>
<dbReference type="Proteomes" id="UP000326924">
    <property type="component" value="Unassembled WGS sequence"/>
</dbReference>
<feature type="region of interest" description="Disordered" evidence="1">
    <location>
        <begin position="182"/>
        <end position="277"/>
    </location>
</feature>
<dbReference type="AlphaFoldDB" id="A0A5J5F633"/>
<evidence type="ECO:0000313" key="2">
    <source>
        <dbReference type="EMBL" id="KAA8911997.1"/>
    </source>
</evidence>
<organism evidence="2 3">
    <name type="scientific">Sphaerosporella brunnea</name>
    <dbReference type="NCBI Taxonomy" id="1250544"/>
    <lineage>
        <taxon>Eukaryota</taxon>
        <taxon>Fungi</taxon>
        <taxon>Dikarya</taxon>
        <taxon>Ascomycota</taxon>
        <taxon>Pezizomycotina</taxon>
        <taxon>Pezizomycetes</taxon>
        <taxon>Pezizales</taxon>
        <taxon>Pyronemataceae</taxon>
        <taxon>Sphaerosporella</taxon>
    </lineage>
</organism>
<evidence type="ECO:0000313" key="3">
    <source>
        <dbReference type="Proteomes" id="UP000326924"/>
    </source>
</evidence>
<feature type="compositionally biased region" description="Low complexity" evidence="1">
    <location>
        <begin position="237"/>
        <end position="249"/>
    </location>
</feature>
<sequence>MARCRVICFDLAFTVHSLKQPNNQTTEGTTSLGDSRLPNYPAHSQSVASCTAETLQGIIVKLKPHGASIEYRDGSPDPLTPAMTPPPSLTLLPPPRASHPAYPYPNPDRRAIENKALLRRRPLRRRRSYTNALRAEIIKYWKTPSVHDSITGKLRRPTLEEVERIKGVPKSNVQRWAAEEKKILASRPSDKKNRPGKEELARMKELKNPLRVERAQEMPSSPRSTVPCIDIPIQPPSTTTVASTSTSCTVPDSSETSDPPFEEERERANSPFDPPVVPAEDPLWDVVARDHVAGIVQTPQNSVFFLAK</sequence>
<name>A0A5J5F633_9PEZI</name>
<dbReference type="EMBL" id="VXIS01000029">
    <property type="protein sequence ID" value="KAA8911997.1"/>
    <property type="molecule type" value="Genomic_DNA"/>
</dbReference>
<keyword evidence="3" id="KW-1185">Reference proteome</keyword>
<evidence type="ECO:0000256" key="1">
    <source>
        <dbReference type="SAM" id="MobiDB-lite"/>
    </source>
</evidence>